<dbReference type="AlphaFoldDB" id="A0A433DM16"/>
<sequence length="263" mass="29148">MDADRLKALLTRLPTIDDLDGGSQIGIISRKKSFPDPERTLRAILKELNVPQLEDFLVWIPPSADLEPIGNKGFAMAYAGNVKDYSGCEIQYAMKELNISMVPEGRRASRDDETHFLPETLTFIAEKQAAHKRRVASEAGSVHILGDGSGTVVPFHTSQFHDNLALKQIASDLFRAAQPVPHTNQLRSRTEFKRIPHEFPRTVLPTISDYDSDGGELDLASVGNDSGVITVHQPKDAFRGFVANKVGSVNSWMRKRGNAFERP</sequence>
<proteinExistence type="predicted"/>
<dbReference type="EMBL" id="RBNI01000386">
    <property type="protein sequence ID" value="RUP51851.1"/>
    <property type="molecule type" value="Genomic_DNA"/>
</dbReference>
<gene>
    <name evidence="1" type="ORF">BC936DRAFT_145106</name>
</gene>
<keyword evidence="2" id="KW-1185">Reference proteome</keyword>
<name>A0A433DM16_9FUNG</name>
<reference evidence="1 2" key="1">
    <citation type="journal article" date="2018" name="New Phytol.">
        <title>Phylogenomics of Endogonaceae and evolution of mycorrhizas within Mucoromycota.</title>
        <authorList>
            <person name="Chang Y."/>
            <person name="Desiro A."/>
            <person name="Na H."/>
            <person name="Sandor L."/>
            <person name="Lipzen A."/>
            <person name="Clum A."/>
            <person name="Barry K."/>
            <person name="Grigoriev I.V."/>
            <person name="Martin F.M."/>
            <person name="Stajich J.E."/>
            <person name="Smith M.E."/>
            <person name="Bonito G."/>
            <person name="Spatafora J.W."/>
        </authorList>
    </citation>
    <scope>NUCLEOTIDE SEQUENCE [LARGE SCALE GENOMIC DNA]</scope>
    <source>
        <strain evidence="1 2">GMNB39</strain>
    </source>
</reference>
<accession>A0A433DM16</accession>
<dbReference type="Proteomes" id="UP000268093">
    <property type="component" value="Unassembled WGS sequence"/>
</dbReference>
<comment type="caution">
    <text evidence="1">The sequence shown here is derived from an EMBL/GenBank/DDBJ whole genome shotgun (WGS) entry which is preliminary data.</text>
</comment>
<organism evidence="1 2">
    <name type="scientific">Jimgerdemannia flammicorona</name>
    <dbReference type="NCBI Taxonomy" id="994334"/>
    <lineage>
        <taxon>Eukaryota</taxon>
        <taxon>Fungi</taxon>
        <taxon>Fungi incertae sedis</taxon>
        <taxon>Mucoromycota</taxon>
        <taxon>Mucoromycotina</taxon>
        <taxon>Endogonomycetes</taxon>
        <taxon>Endogonales</taxon>
        <taxon>Endogonaceae</taxon>
        <taxon>Jimgerdemannia</taxon>
    </lineage>
</organism>
<evidence type="ECO:0000313" key="1">
    <source>
        <dbReference type="EMBL" id="RUP51851.1"/>
    </source>
</evidence>
<evidence type="ECO:0000313" key="2">
    <source>
        <dbReference type="Proteomes" id="UP000268093"/>
    </source>
</evidence>
<protein>
    <submittedName>
        <fullName evidence="1">Uncharacterized protein</fullName>
    </submittedName>
</protein>